<gene>
    <name evidence="2" type="ORF">BKA02_000089</name>
</gene>
<evidence type="ECO:0000313" key="2">
    <source>
        <dbReference type="EMBL" id="NYD53034.1"/>
    </source>
</evidence>
<dbReference type="RefSeq" id="WP_179430261.1">
    <property type="nucleotide sequence ID" value="NZ_BAABLC010000003.1"/>
</dbReference>
<sequence>MTAARPPRVFRVTGSAMLLGITVVGVVLVLVDAVVRSGAGNALLIAPWPLLLLWGVYVTGIASDIRADAAGARVQNLLRRTWMPWSRVARIGIRWQVEFTLDDGAVVRCFGGPAHSRPRRLGPGRTKEQDEEPDNGLATLHRLRNAAASAPDAPVERSWDVWAIVVLVILVAWAAVAVLLTR</sequence>
<keyword evidence="3" id="KW-1185">Reference proteome</keyword>
<dbReference type="Proteomes" id="UP000552045">
    <property type="component" value="Unassembled WGS sequence"/>
</dbReference>
<proteinExistence type="predicted"/>
<reference evidence="2 3" key="1">
    <citation type="submission" date="2020-07" db="EMBL/GenBank/DDBJ databases">
        <title>Sequencing the genomes of 1000 actinobacteria strains.</title>
        <authorList>
            <person name="Klenk H.-P."/>
        </authorList>
    </citation>
    <scope>NUCLEOTIDE SEQUENCE [LARGE SCALE GENOMIC DNA]</scope>
    <source>
        <strain evidence="2 3">DSM 22185</strain>
    </source>
</reference>
<evidence type="ECO:0000256" key="1">
    <source>
        <dbReference type="SAM" id="Phobius"/>
    </source>
</evidence>
<keyword evidence="1" id="KW-0812">Transmembrane</keyword>
<evidence type="ECO:0000313" key="3">
    <source>
        <dbReference type="Proteomes" id="UP000552045"/>
    </source>
</evidence>
<evidence type="ECO:0008006" key="4">
    <source>
        <dbReference type="Google" id="ProtNLM"/>
    </source>
</evidence>
<feature type="transmembrane region" description="Helical" evidence="1">
    <location>
        <begin position="161"/>
        <end position="180"/>
    </location>
</feature>
<keyword evidence="1" id="KW-1133">Transmembrane helix</keyword>
<protein>
    <recommendedName>
        <fullName evidence="4">PH domain-containing protein</fullName>
    </recommendedName>
</protein>
<dbReference type="AlphaFoldDB" id="A0A7Y9JMX6"/>
<dbReference type="EMBL" id="JACCBH010000001">
    <property type="protein sequence ID" value="NYD53034.1"/>
    <property type="molecule type" value="Genomic_DNA"/>
</dbReference>
<comment type="caution">
    <text evidence="2">The sequence shown here is derived from an EMBL/GenBank/DDBJ whole genome shotgun (WGS) entry which is preliminary data.</text>
</comment>
<feature type="transmembrane region" description="Helical" evidence="1">
    <location>
        <begin position="42"/>
        <end position="62"/>
    </location>
</feature>
<organism evidence="2 3">
    <name type="scientific">Microbacterium pseudoresistens</name>
    <dbReference type="NCBI Taxonomy" id="640634"/>
    <lineage>
        <taxon>Bacteria</taxon>
        <taxon>Bacillati</taxon>
        <taxon>Actinomycetota</taxon>
        <taxon>Actinomycetes</taxon>
        <taxon>Micrococcales</taxon>
        <taxon>Microbacteriaceae</taxon>
        <taxon>Microbacterium</taxon>
    </lineage>
</organism>
<feature type="transmembrane region" description="Helical" evidence="1">
    <location>
        <begin position="12"/>
        <end position="35"/>
    </location>
</feature>
<accession>A0A7Y9JMX6</accession>
<name>A0A7Y9JMX6_9MICO</name>
<keyword evidence="1" id="KW-0472">Membrane</keyword>